<feature type="signal peptide" evidence="3">
    <location>
        <begin position="1"/>
        <end position="23"/>
    </location>
</feature>
<evidence type="ECO:0000313" key="5">
    <source>
        <dbReference type="EMBL" id="MCK9686245.1"/>
    </source>
</evidence>
<dbReference type="Proteomes" id="UP001139353">
    <property type="component" value="Unassembled WGS sequence"/>
</dbReference>
<organism evidence="5 6">
    <name type="scientific">Scleromatobacter humisilvae</name>
    <dbReference type="NCBI Taxonomy" id="2897159"/>
    <lineage>
        <taxon>Bacteria</taxon>
        <taxon>Pseudomonadati</taxon>
        <taxon>Pseudomonadota</taxon>
        <taxon>Betaproteobacteria</taxon>
        <taxon>Burkholderiales</taxon>
        <taxon>Sphaerotilaceae</taxon>
        <taxon>Scleromatobacter</taxon>
    </lineage>
</organism>
<dbReference type="InterPro" id="IPR023186">
    <property type="entry name" value="IUNH"/>
</dbReference>
<evidence type="ECO:0000256" key="1">
    <source>
        <dbReference type="ARBA" id="ARBA00022801"/>
    </source>
</evidence>
<protein>
    <submittedName>
        <fullName evidence="5">Nucleoside hydrolase</fullName>
    </submittedName>
</protein>
<dbReference type="AlphaFoldDB" id="A0A9X1YJX2"/>
<evidence type="ECO:0000256" key="2">
    <source>
        <dbReference type="ARBA" id="ARBA00023295"/>
    </source>
</evidence>
<dbReference type="GO" id="GO:0005829">
    <property type="term" value="C:cytosol"/>
    <property type="evidence" value="ECO:0007669"/>
    <property type="project" value="TreeGrafter"/>
</dbReference>
<comment type="caution">
    <text evidence="5">The sequence shown here is derived from an EMBL/GenBank/DDBJ whole genome shotgun (WGS) entry which is preliminary data.</text>
</comment>
<dbReference type="PANTHER" id="PTHR12304:SF4">
    <property type="entry name" value="URIDINE NUCLEOSIDASE"/>
    <property type="match status" value="1"/>
</dbReference>
<dbReference type="InterPro" id="IPR036452">
    <property type="entry name" value="Ribo_hydro-like"/>
</dbReference>
<sequence length="369" mass="39690">MIRCLAAALAALLLATGSAPSSAADGHRLVIVDQDMFGPGGSNMNSVLMLLQAPDVDVLGIVVSSGDGWREEEIAQTLRMLELVGRPEVPVYAGAEFPLLNSAARMKAWERRYGPLVWKGAWTDSFGGQPRAEYHADPFLVPPLAAGPPSLKAQAESGVDFMIRTVHAHPGRVTLWMGGALTDLALASRLDPGLAAATRELVFMGGSFNPVAADNSFADEYAHSPRREFNMLWDAEAASAVLHEAWPRVVQIPVDPTTRTFFSKALYAEIGQAKTPVASYVARFGEGFPMWDELAAAVWLDPSLVKRSQKMLEDVAAGDGADYGSTLSWPLGRGPGLGEREVEVVQDVDVPRFERLTVKLLSAGRAPAR</sequence>
<dbReference type="Gene3D" id="3.90.245.10">
    <property type="entry name" value="Ribonucleoside hydrolase-like"/>
    <property type="match status" value="1"/>
</dbReference>
<evidence type="ECO:0000313" key="6">
    <source>
        <dbReference type="Proteomes" id="UP001139353"/>
    </source>
</evidence>
<keyword evidence="6" id="KW-1185">Reference proteome</keyword>
<dbReference type="PANTHER" id="PTHR12304">
    <property type="entry name" value="INOSINE-URIDINE PREFERRING NUCLEOSIDE HYDROLASE"/>
    <property type="match status" value="1"/>
</dbReference>
<dbReference type="SUPFAM" id="SSF53590">
    <property type="entry name" value="Nucleoside hydrolase"/>
    <property type="match status" value="1"/>
</dbReference>
<name>A0A9X1YJX2_9BURK</name>
<dbReference type="Pfam" id="PF01156">
    <property type="entry name" value="IU_nuc_hydro"/>
    <property type="match status" value="1"/>
</dbReference>
<evidence type="ECO:0000259" key="4">
    <source>
        <dbReference type="Pfam" id="PF01156"/>
    </source>
</evidence>
<feature type="domain" description="Inosine/uridine-preferring nucleoside hydrolase" evidence="4">
    <location>
        <begin position="30"/>
        <end position="354"/>
    </location>
</feature>
<keyword evidence="3" id="KW-0732">Signal</keyword>
<keyword evidence="2" id="KW-0326">Glycosidase</keyword>
<accession>A0A9X1YJX2</accession>
<dbReference type="EMBL" id="JAJLJH010000002">
    <property type="protein sequence ID" value="MCK9686245.1"/>
    <property type="molecule type" value="Genomic_DNA"/>
</dbReference>
<proteinExistence type="predicted"/>
<dbReference type="GO" id="GO:0006152">
    <property type="term" value="P:purine nucleoside catabolic process"/>
    <property type="evidence" value="ECO:0007669"/>
    <property type="project" value="TreeGrafter"/>
</dbReference>
<dbReference type="RefSeq" id="WP_275682273.1">
    <property type="nucleotide sequence ID" value="NZ_JAJLJH010000002.1"/>
</dbReference>
<reference evidence="5" key="1">
    <citation type="submission" date="2021-11" db="EMBL/GenBank/DDBJ databases">
        <title>BS-T2-15 a new species belonging to the Comamonadaceae family isolated from the soil of a French oak forest.</title>
        <authorList>
            <person name="Mieszkin S."/>
            <person name="Alain K."/>
        </authorList>
    </citation>
    <scope>NUCLEOTIDE SEQUENCE</scope>
    <source>
        <strain evidence="5">BS-T2-15</strain>
    </source>
</reference>
<dbReference type="GO" id="GO:0008477">
    <property type="term" value="F:purine nucleosidase activity"/>
    <property type="evidence" value="ECO:0007669"/>
    <property type="project" value="TreeGrafter"/>
</dbReference>
<evidence type="ECO:0000256" key="3">
    <source>
        <dbReference type="SAM" id="SignalP"/>
    </source>
</evidence>
<keyword evidence="1 5" id="KW-0378">Hydrolase</keyword>
<feature type="chain" id="PRO_5040729539" evidence="3">
    <location>
        <begin position="24"/>
        <end position="369"/>
    </location>
</feature>
<gene>
    <name evidence="5" type="ORF">LPC04_11060</name>
</gene>
<dbReference type="InterPro" id="IPR001910">
    <property type="entry name" value="Inosine/uridine_hydrolase_dom"/>
</dbReference>